<dbReference type="AlphaFoldDB" id="A0A2P5YU37"/>
<evidence type="ECO:0000313" key="3">
    <source>
        <dbReference type="Proteomes" id="UP000239757"/>
    </source>
</evidence>
<dbReference type="Proteomes" id="UP000239757">
    <property type="component" value="Unassembled WGS sequence"/>
</dbReference>
<reference evidence="2 3" key="1">
    <citation type="submission" date="2015-01" db="EMBL/GenBank/DDBJ databases">
        <title>Genome of allotetraploid Gossypium barbadense reveals genomic plasticity and fiber elongation in cotton evolution.</title>
        <authorList>
            <person name="Chen X."/>
            <person name="Liu X."/>
            <person name="Zhao B."/>
            <person name="Zheng H."/>
            <person name="Hu Y."/>
            <person name="Lu G."/>
            <person name="Yang C."/>
            <person name="Chen J."/>
            <person name="Shan C."/>
            <person name="Zhang L."/>
            <person name="Zhou Y."/>
            <person name="Wang L."/>
            <person name="Guo W."/>
            <person name="Bai Y."/>
            <person name="Ruan J."/>
            <person name="Shangguan X."/>
            <person name="Mao Y."/>
            <person name="Jiang J."/>
            <person name="Zhu Y."/>
            <person name="Lei J."/>
            <person name="Kang H."/>
            <person name="Chen S."/>
            <person name="He X."/>
            <person name="Wang R."/>
            <person name="Wang Y."/>
            <person name="Chen J."/>
            <person name="Wang L."/>
            <person name="Yu S."/>
            <person name="Wang B."/>
            <person name="Wei J."/>
            <person name="Song S."/>
            <person name="Lu X."/>
            <person name="Gao Z."/>
            <person name="Gu W."/>
            <person name="Deng X."/>
            <person name="Ma D."/>
            <person name="Wang S."/>
            <person name="Liang W."/>
            <person name="Fang L."/>
            <person name="Cai C."/>
            <person name="Zhu X."/>
            <person name="Zhou B."/>
            <person name="Zhang Y."/>
            <person name="Chen Z."/>
            <person name="Xu S."/>
            <person name="Zhu R."/>
            <person name="Wang S."/>
            <person name="Zhang T."/>
            <person name="Zhao G."/>
        </authorList>
    </citation>
    <scope>NUCLEOTIDE SEQUENCE [LARGE SCALE GENOMIC DNA]</scope>
    <source>
        <strain evidence="3">cv. Xinhai21</strain>
        <tissue evidence="2">Leaf</tissue>
    </source>
</reference>
<evidence type="ECO:0000313" key="2">
    <source>
        <dbReference type="EMBL" id="PPS19082.1"/>
    </source>
</evidence>
<dbReference type="EMBL" id="KZ662789">
    <property type="protein sequence ID" value="PPS19082.1"/>
    <property type="molecule type" value="Genomic_DNA"/>
</dbReference>
<evidence type="ECO:0000256" key="1">
    <source>
        <dbReference type="SAM" id="MobiDB-lite"/>
    </source>
</evidence>
<dbReference type="OrthoDB" id="411145at2759"/>
<organism evidence="2 3">
    <name type="scientific">Gossypium barbadense</name>
    <name type="common">Sea Island cotton</name>
    <name type="synonym">Hibiscus barbadensis</name>
    <dbReference type="NCBI Taxonomy" id="3634"/>
    <lineage>
        <taxon>Eukaryota</taxon>
        <taxon>Viridiplantae</taxon>
        <taxon>Streptophyta</taxon>
        <taxon>Embryophyta</taxon>
        <taxon>Tracheophyta</taxon>
        <taxon>Spermatophyta</taxon>
        <taxon>Magnoliopsida</taxon>
        <taxon>eudicotyledons</taxon>
        <taxon>Gunneridae</taxon>
        <taxon>Pentapetalae</taxon>
        <taxon>rosids</taxon>
        <taxon>malvids</taxon>
        <taxon>Malvales</taxon>
        <taxon>Malvaceae</taxon>
        <taxon>Malvoideae</taxon>
        <taxon>Gossypium</taxon>
    </lineage>
</organism>
<sequence>MEKPEPTGMDATFDHGDTKSEWPNSASRVDDPWLATFCEAVEKENSNHLLTEGLANSTAIARGDAEAYINFARSGYKEKIESI</sequence>
<feature type="region of interest" description="Disordered" evidence="1">
    <location>
        <begin position="1"/>
        <end position="26"/>
    </location>
</feature>
<accession>A0A2P5YU37</accession>
<dbReference type="Gene3D" id="3.40.190.80">
    <property type="match status" value="1"/>
</dbReference>
<protein>
    <submittedName>
        <fullName evidence="2">Uncharacterized protein</fullName>
    </submittedName>
</protein>
<proteinExistence type="predicted"/>
<gene>
    <name evidence="2" type="ORF">GOBAR_AA01488</name>
</gene>
<name>A0A2P5YU37_GOSBA</name>